<dbReference type="RefSeq" id="WP_371569112.1">
    <property type="nucleotide sequence ID" value="NZ_JASMRN010000004.1"/>
</dbReference>
<dbReference type="Gene3D" id="2.160.20.120">
    <property type="match status" value="1"/>
</dbReference>
<reference evidence="3 4" key="1">
    <citation type="submission" date="2023-05" db="EMBL/GenBank/DDBJ databases">
        <title>Adaptations of aquatic viruses from atmosphere-close ecosystems of the Central Arctic Ocean.</title>
        <authorList>
            <person name="Rahlff J."/>
            <person name="Holmfeldt K."/>
        </authorList>
    </citation>
    <scope>NUCLEOTIDE SEQUENCE [LARGE SCALE GENOMIC DNA]</scope>
    <source>
        <strain evidence="3 4">Arc14</strain>
    </source>
</reference>
<name>A0ABV4KBC3_9FLAO</name>
<comment type="caution">
    <text evidence="3">The sequence shown here is derived from an EMBL/GenBank/DDBJ whole genome shotgun (WGS) entry which is preliminary data.</text>
</comment>
<feature type="domain" description="Putative auto-transporter adhesin head GIN" evidence="2">
    <location>
        <begin position="26"/>
        <end position="205"/>
    </location>
</feature>
<dbReference type="InterPro" id="IPR021255">
    <property type="entry name" value="DUF2807"/>
</dbReference>
<evidence type="ECO:0000313" key="3">
    <source>
        <dbReference type="EMBL" id="MEZ7514950.1"/>
    </source>
</evidence>
<dbReference type="Pfam" id="PF10988">
    <property type="entry name" value="DUF2807"/>
    <property type="match status" value="1"/>
</dbReference>
<gene>
    <name evidence="3" type="ORF">QO192_06595</name>
</gene>
<evidence type="ECO:0000259" key="2">
    <source>
        <dbReference type="Pfam" id="PF10988"/>
    </source>
</evidence>
<dbReference type="Proteomes" id="UP001568894">
    <property type="component" value="Unassembled WGS sequence"/>
</dbReference>
<feature type="signal peptide" evidence="1">
    <location>
        <begin position="1"/>
        <end position="18"/>
    </location>
</feature>
<evidence type="ECO:0000256" key="1">
    <source>
        <dbReference type="SAM" id="SignalP"/>
    </source>
</evidence>
<sequence>MKKLLVVVFILALQPAFSQVSKSLGEFNAVLVFDKLNVKLIAANENKVVIEGDRQYEVEVVNKNGNLKLRMPFPRVLSGENISITVYYKKIDEVEASEGSMVSSDDIFTATIFNVSAREGAKINLKVAAEKLNTRVVTGADVNITGTAINHDASLLTGGILDSRDLITSQTSISVSAGGTAQIYAIALVDAKVRAGGSIFIFGKPKQINKATVFGGKIEEKI</sequence>
<dbReference type="EMBL" id="JASMRN010000004">
    <property type="protein sequence ID" value="MEZ7514950.1"/>
    <property type="molecule type" value="Genomic_DNA"/>
</dbReference>
<evidence type="ECO:0000313" key="4">
    <source>
        <dbReference type="Proteomes" id="UP001568894"/>
    </source>
</evidence>
<keyword evidence="4" id="KW-1185">Reference proteome</keyword>
<accession>A0ABV4KBC3</accession>
<keyword evidence="1" id="KW-0732">Signal</keyword>
<feature type="chain" id="PRO_5045808129" evidence="1">
    <location>
        <begin position="19"/>
        <end position="222"/>
    </location>
</feature>
<organism evidence="3 4">
    <name type="scientific">Flavobacterium frigidarium</name>
    <dbReference type="NCBI Taxonomy" id="99286"/>
    <lineage>
        <taxon>Bacteria</taxon>
        <taxon>Pseudomonadati</taxon>
        <taxon>Bacteroidota</taxon>
        <taxon>Flavobacteriia</taxon>
        <taxon>Flavobacteriales</taxon>
        <taxon>Flavobacteriaceae</taxon>
        <taxon>Flavobacterium</taxon>
    </lineage>
</organism>
<proteinExistence type="predicted"/>
<protein>
    <submittedName>
        <fullName evidence="3">Head GIN domain-containing protein</fullName>
    </submittedName>
</protein>